<keyword evidence="3" id="KW-1185">Reference proteome</keyword>
<keyword evidence="1" id="KW-0472">Membrane</keyword>
<keyword evidence="1" id="KW-1133">Transmembrane helix</keyword>
<organism evidence="2 3">
    <name type="scientific">Streptomyces inusitatus</name>
    <dbReference type="NCBI Taxonomy" id="68221"/>
    <lineage>
        <taxon>Bacteria</taxon>
        <taxon>Bacillati</taxon>
        <taxon>Actinomycetota</taxon>
        <taxon>Actinomycetes</taxon>
        <taxon>Kitasatosporales</taxon>
        <taxon>Streptomycetaceae</taxon>
        <taxon>Streptomyces</taxon>
    </lineage>
</organism>
<comment type="caution">
    <text evidence="2">The sequence shown here is derived from an EMBL/GenBank/DDBJ whole genome shotgun (WGS) entry which is preliminary data.</text>
</comment>
<evidence type="ECO:0000256" key="1">
    <source>
        <dbReference type="SAM" id="Phobius"/>
    </source>
</evidence>
<reference evidence="2" key="1">
    <citation type="journal article" date="2014" name="Int. J. Syst. Evol. Microbiol.">
        <title>Complete genome sequence of Corynebacterium casei LMG S-19264T (=DSM 44701T), isolated from a smear-ripened cheese.</title>
        <authorList>
            <consortium name="US DOE Joint Genome Institute (JGI-PGF)"/>
            <person name="Walter F."/>
            <person name="Albersmeier A."/>
            <person name="Kalinowski J."/>
            <person name="Ruckert C."/>
        </authorList>
    </citation>
    <scope>NUCLEOTIDE SEQUENCE</scope>
    <source>
        <strain evidence="2">JCM 4988</strain>
    </source>
</reference>
<dbReference type="Proteomes" id="UP000630936">
    <property type="component" value="Unassembled WGS sequence"/>
</dbReference>
<gene>
    <name evidence="2" type="ORF">GCM10010387_67540</name>
</gene>
<evidence type="ECO:0000313" key="3">
    <source>
        <dbReference type="Proteomes" id="UP000630936"/>
    </source>
</evidence>
<feature type="transmembrane region" description="Helical" evidence="1">
    <location>
        <begin position="45"/>
        <end position="78"/>
    </location>
</feature>
<dbReference type="AlphaFoldDB" id="A0A918QPA1"/>
<reference evidence="2" key="2">
    <citation type="submission" date="2020-09" db="EMBL/GenBank/DDBJ databases">
        <authorList>
            <person name="Sun Q."/>
            <person name="Ohkuma M."/>
        </authorList>
    </citation>
    <scope>NUCLEOTIDE SEQUENCE</scope>
    <source>
        <strain evidence="2">JCM 4988</strain>
    </source>
</reference>
<keyword evidence="1" id="KW-0812">Transmembrane</keyword>
<name>A0A918QPA1_9ACTN</name>
<proteinExistence type="predicted"/>
<accession>A0A918QPA1</accession>
<sequence>MERDKLALAVAVAALIPSIYGAALPPLSTVTADPSAPHVESSERAAGFTAAAVVVGIAVTAGSGEVLVIGGAMTAAYALLYRSARRR</sequence>
<evidence type="ECO:0000313" key="2">
    <source>
        <dbReference type="EMBL" id="GGZ64948.1"/>
    </source>
</evidence>
<protein>
    <submittedName>
        <fullName evidence="2">Uncharacterized protein</fullName>
    </submittedName>
</protein>
<dbReference type="EMBL" id="BMWG01000047">
    <property type="protein sequence ID" value="GGZ64948.1"/>
    <property type="molecule type" value="Genomic_DNA"/>
</dbReference>
<dbReference type="RefSeq" id="WP_190127144.1">
    <property type="nucleotide sequence ID" value="NZ_BMWG01000047.1"/>
</dbReference>